<dbReference type="Proteomes" id="UP000663836">
    <property type="component" value="Unassembled WGS sequence"/>
</dbReference>
<comment type="caution">
    <text evidence="1">The sequence shown here is derived from an EMBL/GenBank/DDBJ whole genome shotgun (WGS) entry which is preliminary data.</text>
</comment>
<dbReference type="AlphaFoldDB" id="A0A820ISF0"/>
<protein>
    <submittedName>
        <fullName evidence="1">Uncharacterized protein</fullName>
    </submittedName>
</protein>
<sequence length="115" mass="12866">KFASIRASGSGSYGQTYVTDVKNSSSVIQCLDFYYYIPGTSNNPKIQVGWRAGADTQQIIELTAHSENKWQHFTSSFTAPSSSSYQVSNNIVSYGYRLLMILINIIRCHLSLRSE</sequence>
<accession>A0A820ISF0</accession>
<name>A0A820ISF0_9BILA</name>
<dbReference type="EMBL" id="CAJOBD010040040">
    <property type="protein sequence ID" value="CAF4315781.1"/>
    <property type="molecule type" value="Genomic_DNA"/>
</dbReference>
<organism evidence="1 2">
    <name type="scientific">Rotaria sordida</name>
    <dbReference type="NCBI Taxonomy" id="392033"/>
    <lineage>
        <taxon>Eukaryota</taxon>
        <taxon>Metazoa</taxon>
        <taxon>Spiralia</taxon>
        <taxon>Gnathifera</taxon>
        <taxon>Rotifera</taxon>
        <taxon>Eurotatoria</taxon>
        <taxon>Bdelloidea</taxon>
        <taxon>Philodinida</taxon>
        <taxon>Philodinidae</taxon>
        <taxon>Rotaria</taxon>
    </lineage>
</organism>
<evidence type="ECO:0000313" key="2">
    <source>
        <dbReference type="Proteomes" id="UP000663836"/>
    </source>
</evidence>
<reference evidence="1" key="1">
    <citation type="submission" date="2021-02" db="EMBL/GenBank/DDBJ databases">
        <authorList>
            <person name="Nowell W R."/>
        </authorList>
    </citation>
    <scope>NUCLEOTIDE SEQUENCE</scope>
</reference>
<proteinExistence type="predicted"/>
<feature type="non-terminal residue" evidence="1">
    <location>
        <position position="1"/>
    </location>
</feature>
<dbReference type="Gene3D" id="2.60.120.200">
    <property type="match status" value="1"/>
</dbReference>
<gene>
    <name evidence="1" type="ORF">JBS370_LOCUS40857</name>
</gene>
<evidence type="ECO:0000313" key="1">
    <source>
        <dbReference type="EMBL" id="CAF4315781.1"/>
    </source>
</evidence>